<dbReference type="NCBIfam" id="TIGR01901">
    <property type="entry name" value="adhes_NPXG"/>
    <property type="match status" value="1"/>
</dbReference>
<dbReference type="PANTHER" id="PTHR12338">
    <property type="entry name" value="AUTOTRANSPORTER"/>
    <property type="match status" value="1"/>
</dbReference>
<dbReference type="Gene3D" id="2.160.20.10">
    <property type="entry name" value="Single-stranded right-handed beta-helix, Pectin lyase-like"/>
    <property type="match status" value="1"/>
</dbReference>
<dbReference type="Pfam" id="PF07581">
    <property type="entry name" value="Glug"/>
    <property type="match status" value="2"/>
</dbReference>
<dbReference type="RefSeq" id="WP_168922677.1">
    <property type="nucleotide sequence ID" value="NZ_CP051461.1"/>
</dbReference>
<evidence type="ECO:0000256" key="1">
    <source>
        <dbReference type="ARBA" id="ARBA00004613"/>
    </source>
</evidence>
<dbReference type="InterPro" id="IPR008638">
    <property type="entry name" value="FhaB/CdiA-like_TPS"/>
</dbReference>
<gene>
    <name evidence="7" type="primary">hxuA_2</name>
    <name evidence="7" type="ORF">HC248_02431</name>
</gene>
<dbReference type="KEGG" id="pvac:HC248_02431"/>
<keyword evidence="2" id="KW-0964">Secreted</keyword>
<accession>A0A6H2HB73</accession>
<evidence type="ECO:0000256" key="5">
    <source>
        <dbReference type="SAM" id="Phobius"/>
    </source>
</evidence>
<feature type="region of interest" description="Disordered" evidence="4">
    <location>
        <begin position="1177"/>
        <end position="1196"/>
    </location>
</feature>
<sequence length="1299" mass="132659">MNHIYRSIWNATVGTYVAASEVSKSAGKKNRFKRVGFALKAGVAITLSAWVSAALALPALSNDQGNLQVQVQGNAQTVGSTVITQSNNTLSITQKSQNIALNWLRFNINAGETVAFNQTGPSSVALNRVILSEPSNILGNLTANGKVFLINPAGIVFVSGATVNVGGLVASTRDITDSNFASGQMIFSGASSASVSNNGSITANSGYVALLGARVENTGTITANSGTVVLAAGNQMTLDIARDKLLGVNISEAAVNAMVQNGGQIIADGGQVLLSAQAANDLLSSAVNNTGLIQAQTLSSSSGSIKLLAGKQNGSVNVGGILDASSLIAKSGGYIETSAARVQVDSKAVLNTLAQIDSTGGWLIKTTDFTIDNQVTPSAGRGMSATILQNNLATTNIEIAAFSNSNNTETSNINVNANLSWNANKLTLTAQRDVNINAVMTANITASLAMKTASTDRIDGTDGHDDGIGTVNVALGKSGFLGRVDLNDSSTLSINVFDHTIVRNQSELQSINTNLNRHYALGDDVSLIGFFSPVGTPTNPFTGFFEGLGHKVNNLGLNPTITNRVGFFRNTLNAKIRNIGLENVDVAGSINVGALVGFNDSTDINNSYAKGSVTGTVLSIGGLVGYNKSGNISGSFSDIVVTSSDNANLTGGLVGFNEGNISRSFALGPVSAGLHSANTGGLTGYNAGNITNSFAAGAVKTKDTSRYTGGLAGSNVGTIDSSYAAGAVTTGNSSSNTGGLTGYNRDSGNINNSYATGTVTAGNASSNTGGLVGNNENMISSSYANNMVNTGENSSNIGGLTGGNSSASTISNSYSLSSVTVGDASYYYGGLIGNNESSGNTVNSFYNIDTANLSNISIGGIYNLQFQDWMSSSRRGLAIANYFNVNSNGSYPIGSLQNLKDLLGFASAAGTGYKFVLTADLDLAPLPNYTIPVFAAAQLDGAGHTLGNLHISDVSRNSGIGFVGKLSALSSISNLGLVDLDISTQSALPGSNYVGGMVGDNYGSISTSFVTGKVSGTNYVGGLVGYNRGNGGTIENSYSSATVDGDSSVGALTGGNAATGVIKTSYAAGLVTGNQSVGGLIGEQIIDPINAAQLDNNFYDASVNAALVGIGNGADSPGSVIGLSATEIRKQASFNAVGVQASNWDFVNTWLINEGQTRPVLRSFQKPVVVAPLPPDVLPPAQLPPEQSPPTTATQQLPLPAELPTLAVVLPTPPLPMTPAGPSPLPLPLPPITTAILSAMPSAEDSISASLDVLIPGIKVIEKTSRCSINCSDLSVTQTGISLPKEALENLQTPSPIEK</sequence>
<dbReference type="GO" id="GO:0005576">
    <property type="term" value="C:extracellular region"/>
    <property type="evidence" value="ECO:0007669"/>
    <property type="project" value="UniProtKB-SubCell"/>
</dbReference>
<evidence type="ECO:0000256" key="3">
    <source>
        <dbReference type="ARBA" id="ARBA00022729"/>
    </source>
</evidence>
<reference evidence="7 8" key="1">
    <citation type="submission" date="2020-04" db="EMBL/GenBank/DDBJ databases">
        <title>Complete genome of a Psychrophilic, Marine, Gas Vacuolate Bacterium Polaromonas vacuolata KCTC 22033T.</title>
        <authorList>
            <person name="Hwang K."/>
            <person name="Kim K.M."/>
        </authorList>
    </citation>
    <scope>NUCLEOTIDE SEQUENCE [LARGE SCALE GENOMIC DNA]</scope>
    <source>
        <strain evidence="7 8">KCTC 22033</strain>
    </source>
</reference>
<dbReference type="InterPro" id="IPR050909">
    <property type="entry name" value="Bact_Autotransporter_VF"/>
</dbReference>
<evidence type="ECO:0000313" key="8">
    <source>
        <dbReference type="Proteomes" id="UP000502041"/>
    </source>
</evidence>
<dbReference type="SUPFAM" id="SSF51126">
    <property type="entry name" value="Pectin lyase-like"/>
    <property type="match status" value="1"/>
</dbReference>
<dbReference type="Proteomes" id="UP000502041">
    <property type="component" value="Chromosome"/>
</dbReference>
<dbReference type="InterPro" id="IPR011050">
    <property type="entry name" value="Pectin_lyase_fold/virulence"/>
</dbReference>
<dbReference type="Pfam" id="PF05860">
    <property type="entry name" value="TPS"/>
    <property type="match status" value="1"/>
</dbReference>
<comment type="subcellular location">
    <subcellularLocation>
        <location evidence="1">Secreted</location>
    </subcellularLocation>
</comment>
<feature type="transmembrane region" description="Helical" evidence="5">
    <location>
        <begin position="37"/>
        <end position="60"/>
    </location>
</feature>
<protein>
    <submittedName>
        <fullName evidence="7">Heme/hemopexin-binding protein</fullName>
    </submittedName>
</protein>
<dbReference type="Gene3D" id="2.160.20.110">
    <property type="match status" value="2"/>
</dbReference>
<dbReference type="Pfam" id="PF13018">
    <property type="entry name" value="ESPR"/>
    <property type="match status" value="1"/>
</dbReference>
<keyword evidence="5" id="KW-1133">Transmembrane helix</keyword>
<feature type="domain" description="Filamentous haemagglutinin FhaB/tRNA nuclease CdiA-like TPS" evidence="6">
    <location>
        <begin position="67"/>
        <end position="179"/>
    </location>
</feature>
<evidence type="ECO:0000256" key="2">
    <source>
        <dbReference type="ARBA" id="ARBA00022525"/>
    </source>
</evidence>
<organism evidence="7 8">
    <name type="scientific">Polaromonas vacuolata</name>
    <dbReference type="NCBI Taxonomy" id="37448"/>
    <lineage>
        <taxon>Bacteria</taxon>
        <taxon>Pseudomonadati</taxon>
        <taxon>Pseudomonadota</taxon>
        <taxon>Betaproteobacteria</taxon>
        <taxon>Burkholderiales</taxon>
        <taxon>Comamonadaceae</taxon>
        <taxon>Polaromonas</taxon>
    </lineage>
</organism>
<keyword evidence="3" id="KW-0732">Signal</keyword>
<keyword evidence="8" id="KW-1185">Reference proteome</keyword>
<dbReference type="InterPro" id="IPR024973">
    <property type="entry name" value="ESPR"/>
</dbReference>
<feature type="compositionally biased region" description="Pro residues" evidence="4">
    <location>
        <begin position="1177"/>
        <end position="1188"/>
    </location>
</feature>
<evidence type="ECO:0000313" key="7">
    <source>
        <dbReference type="EMBL" id="QJC57115.1"/>
    </source>
</evidence>
<dbReference type="PANTHER" id="PTHR12338:SF8">
    <property type="entry name" value="HEME_HEMOPEXIN-BINDING PROTEIN"/>
    <property type="match status" value="1"/>
</dbReference>
<evidence type="ECO:0000256" key="4">
    <source>
        <dbReference type="SAM" id="MobiDB-lite"/>
    </source>
</evidence>
<keyword evidence="5" id="KW-0812">Transmembrane</keyword>
<proteinExistence type="predicted"/>
<dbReference type="InterPro" id="IPR012334">
    <property type="entry name" value="Pectin_lyas_fold"/>
</dbReference>
<keyword evidence="5" id="KW-0472">Membrane</keyword>
<dbReference type="InterPro" id="IPR011493">
    <property type="entry name" value="GLUG"/>
</dbReference>
<name>A0A6H2HB73_9BURK</name>
<evidence type="ECO:0000259" key="6">
    <source>
        <dbReference type="SMART" id="SM00912"/>
    </source>
</evidence>
<dbReference type="SMART" id="SM00912">
    <property type="entry name" value="Haemagg_act"/>
    <property type="match status" value="1"/>
</dbReference>
<dbReference type="EMBL" id="CP051461">
    <property type="protein sequence ID" value="QJC57115.1"/>
    <property type="molecule type" value="Genomic_DNA"/>
</dbReference>